<dbReference type="InterPro" id="IPR004323">
    <property type="entry name" value="Ion_tolerance_CutA"/>
</dbReference>
<evidence type="ECO:0000256" key="1">
    <source>
        <dbReference type="ARBA" id="ARBA00010169"/>
    </source>
</evidence>
<organism evidence="3 4">
    <name type="scientific">Trichinella spiralis</name>
    <name type="common">Trichina worm</name>
    <dbReference type="NCBI Taxonomy" id="6334"/>
    <lineage>
        <taxon>Eukaryota</taxon>
        <taxon>Metazoa</taxon>
        <taxon>Ecdysozoa</taxon>
        <taxon>Nematoda</taxon>
        <taxon>Enoplea</taxon>
        <taxon>Dorylaimia</taxon>
        <taxon>Trichinellida</taxon>
        <taxon>Trichinellidae</taxon>
        <taxon>Trichinella</taxon>
    </lineage>
</organism>
<comment type="caution">
    <text evidence="3">The sequence shown here is derived from an EMBL/GenBank/DDBJ whole genome shotgun (WGS) entry which is preliminary data.</text>
</comment>
<evidence type="ECO:0000313" key="3">
    <source>
        <dbReference type="EMBL" id="KAL1239953.1"/>
    </source>
</evidence>
<dbReference type="EMBL" id="JBEUSY010000259">
    <property type="protein sequence ID" value="KAL1239953.1"/>
    <property type="molecule type" value="Genomic_DNA"/>
</dbReference>
<dbReference type="SUPFAM" id="SSF54913">
    <property type="entry name" value="GlnB-like"/>
    <property type="match status" value="1"/>
</dbReference>
<comment type="similarity">
    <text evidence="1">Belongs to the CutA family.</text>
</comment>
<keyword evidence="2" id="KW-0472">Membrane</keyword>
<gene>
    <name evidence="3" type="ORF">TSPI_00780</name>
</gene>
<evidence type="ECO:0000256" key="2">
    <source>
        <dbReference type="SAM" id="Phobius"/>
    </source>
</evidence>
<reference evidence="3 4" key="1">
    <citation type="submission" date="2024-07" db="EMBL/GenBank/DDBJ databases">
        <title>Enhanced genomic and transcriptomic resources for Trichinella pseudospiralis and T. spiralis underpin the discovery of pronounced molecular differences between stages and species.</title>
        <authorList>
            <person name="Pasi K.K."/>
            <person name="La Rosa G."/>
            <person name="Gomez-Morales M.A."/>
            <person name="Tosini F."/>
            <person name="Sumanam S."/>
            <person name="Young N.D."/>
            <person name="Chang B.C."/>
            <person name="Robin G.B."/>
        </authorList>
    </citation>
    <scope>NUCLEOTIDE SEQUENCE [LARGE SCALE GENOMIC DNA]</scope>
    <source>
        <strain evidence="3">ISS534</strain>
    </source>
</reference>
<dbReference type="InterPro" id="IPR015867">
    <property type="entry name" value="N-reg_PII/ATP_PRibTrfase_C"/>
</dbReference>
<name>A0ABR3KMI5_TRISP</name>
<dbReference type="PANTHER" id="PTHR23419">
    <property type="entry name" value="DIVALENT CATION TOLERANCE CUTA-RELATED"/>
    <property type="match status" value="1"/>
</dbReference>
<keyword evidence="4" id="KW-1185">Reference proteome</keyword>
<dbReference type="Gene3D" id="3.30.70.120">
    <property type="match status" value="1"/>
</dbReference>
<dbReference type="InterPro" id="IPR011322">
    <property type="entry name" value="N-reg_PII-like_a/b"/>
</dbReference>
<proteinExistence type="inferred from homology"/>
<keyword evidence="2" id="KW-1133">Transmembrane helix</keyword>
<dbReference type="PANTHER" id="PTHR23419:SF8">
    <property type="entry name" value="FI09726P"/>
    <property type="match status" value="1"/>
</dbReference>
<dbReference type="Pfam" id="PF03091">
    <property type="entry name" value="CutA1"/>
    <property type="match status" value="1"/>
</dbReference>
<feature type="transmembrane region" description="Helical" evidence="2">
    <location>
        <begin position="13"/>
        <end position="31"/>
    </location>
</feature>
<dbReference type="Proteomes" id="UP001558632">
    <property type="component" value="Unassembled WGS sequence"/>
</dbReference>
<keyword evidence="2" id="KW-0812">Transmembrane</keyword>
<sequence length="153" mass="16949">MQLSAIYDFISDHYIEIGAGVVALLGIGWAVRRRTAMPPDRDNPDSFTIVYSTVPSMEVGKDIARAILNRNDAACINLIPNVVSMFNWGGGIDESEEVVLIIKTTKKQFRKINATIVERHPYSVPAILEIPVENGNSKFLSWIHNTTFTSAAD</sequence>
<evidence type="ECO:0000313" key="4">
    <source>
        <dbReference type="Proteomes" id="UP001558632"/>
    </source>
</evidence>
<protein>
    <submittedName>
        <fullName evidence="3">Protein CutA</fullName>
    </submittedName>
</protein>
<accession>A0ABR3KMI5</accession>